<sequence>MANRREHNQMLDLERIELMDEFNEVMMNEIRNPARNDRGEHHQMLELERFEFMNAFHGRMMNADRDPARIRIQELLNRRANHHGRNGHGFVLRFENGPMDLFDLEFDNHELHICNICLAQIPNIEYLKHLDDCAEKHHSLEHVKNAAYYHFTSSDYYVHQEFAKLMENLEIRYLSAVVDESFVKWMPCMSCDTLMDHLSEKCMDNNMEEIFTFEGKTLVNRSLNNYKLYLEYNMQVRLDGIVSRHSKYLDSIEHILDMEPTDMESQLLKNRTWDNFVNVTLPAQHVEIFDFKEKTMLENEEMLEKEENSLDSLFLKNKNRMVAYIETFKKKENLREILQQRKSLRLDPIDMFIPSNLMIGPYQEGVVEEEYPYVANVQAADEEMSGL</sequence>
<evidence type="ECO:0000313" key="2">
    <source>
        <dbReference type="Proteomes" id="UP000008281"/>
    </source>
</evidence>
<dbReference type="STRING" id="31234.E3ME56"/>
<protein>
    <submittedName>
        <fullName evidence="1">Uncharacterized protein</fullName>
    </submittedName>
</protein>
<keyword evidence="2" id="KW-1185">Reference proteome</keyword>
<reference evidence="1" key="1">
    <citation type="submission" date="2007-07" db="EMBL/GenBank/DDBJ databases">
        <title>PCAP assembly of the Caenorhabditis remanei genome.</title>
        <authorList>
            <consortium name="The Caenorhabditis remanei Sequencing Consortium"/>
            <person name="Wilson R.K."/>
        </authorList>
    </citation>
    <scope>NUCLEOTIDE SEQUENCE [LARGE SCALE GENOMIC DNA]</scope>
    <source>
        <strain evidence="1">PB4641</strain>
    </source>
</reference>
<organism evidence="2">
    <name type="scientific">Caenorhabditis remanei</name>
    <name type="common">Caenorhabditis vulgaris</name>
    <dbReference type="NCBI Taxonomy" id="31234"/>
    <lineage>
        <taxon>Eukaryota</taxon>
        <taxon>Metazoa</taxon>
        <taxon>Ecdysozoa</taxon>
        <taxon>Nematoda</taxon>
        <taxon>Chromadorea</taxon>
        <taxon>Rhabditida</taxon>
        <taxon>Rhabditina</taxon>
        <taxon>Rhabditomorpha</taxon>
        <taxon>Rhabditoidea</taxon>
        <taxon>Rhabditidae</taxon>
        <taxon>Peloderinae</taxon>
        <taxon>Caenorhabditis</taxon>
    </lineage>
</organism>
<name>E3ME56_CAERE</name>
<accession>E3ME56</accession>
<dbReference type="AlphaFoldDB" id="E3ME56"/>
<gene>
    <name evidence="1" type="ORF">CRE_22437</name>
</gene>
<dbReference type="FunCoup" id="E3ME56">
    <property type="interactions" value="1227"/>
</dbReference>
<dbReference type="HOGENOM" id="CLU_714208_0_0_1"/>
<evidence type="ECO:0000313" key="1">
    <source>
        <dbReference type="EMBL" id="EFO99458.1"/>
    </source>
</evidence>
<dbReference type="InParanoid" id="E3ME56"/>
<dbReference type="eggNOG" id="ENOG502TIMQ">
    <property type="taxonomic scope" value="Eukaryota"/>
</dbReference>
<proteinExistence type="predicted"/>
<dbReference type="EMBL" id="DS268438">
    <property type="protein sequence ID" value="EFO99458.1"/>
    <property type="molecule type" value="Genomic_DNA"/>
</dbReference>
<dbReference type="Proteomes" id="UP000008281">
    <property type="component" value="Unassembled WGS sequence"/>
</dbReference>